<dbReference type="InterPro" id="IPR013083">
    <property type="entry name" value="Znf_RING/FYVE/PHD"/>
</dbReference>
<evidence type="ECO:0000313" key="3">
    <source>
        <dbReference type="EMBL" id="CAB9496972.1"/>
    </source>
</evidence>
<comment type="caution">
    <text evidence="3">The sequence shown here is derived from an EMBL/GenBank/DDBJ whole genome shotgun (WGS) entry which is preliminary data.</text>
</comment>
<dbReference type="Gene3D" id="3.30.40.10">
    <property type="entry name" value="Zinc/RING finger domain, C3HC4 (zinc finger)"/>
    <property type="match status" value="1"/>
</dbReference>
<gene>
    <name evidence="3" type="ORF">SEMRO_12_G009310.1</name>
</gene>
<dbReference type="InterPro" id="IPR003613">
    <property type="entry name" value="Ubox_domain"/>
</dbReference>
<dbReference type="Proteomes" id="UP001153069">
    <property type="component" value="Unassembled WGS sequence"/>
</dbReference>
<dbReference type="SUPFAM" id="SSF57850">
    <property type="entry name" value="RING/U-box"/>
    <property type="match status" value="1"/>
</dbReference>
<organism evidence="3 4">
    <name type="scientific">Seminavis robusta</name>
    <dbReference type="NCBI Taxonomy" id="568900"/>
    <lineage>
        <taxon>Eukaryota</taxon>
        <taxon>Sar</taxon>
        <taxon>Stramenopiles</taxon>
        <taxon>Ochrophyta</taxon>
        <taxon>Bacillariophyta</taxon>
        <taxon>Bacillariophyceae</taxon>
        <taxon>Bacillariophycidae</taxon>
        <taxon>Naviculales</taxon>
        <taxon>Naviculaceae</taxon>
        <taxon>Seminavis</taxon>
    </lineage>
</organism>
<dbReference type="OrthoDB" id="424220at2759"/>
<feature type="region of interest" description="Disordered" evidence="1">
    <location>
        <begin position="119"/>
        <end position="144"/>
    </location>
</feature>
<name>A0A9N8D5V2_9STRA</name>
<dbReference type="InterPro" id="IPR045185">
    <property type="entry name" value="PUB22/23/24-like"/>
</dbReference>
<dbReference type="GO" id="GO:0061630">
    <property type="term" value="F:ubiquitin protein ligase activity"/>
    <property type="evidence" value="ECO:0007669"/>
    <property type="project" value="InterPro"/>
</dbReference>
<dbReference type="GO" id="GO:0016567">
    <property type="term" value="P:protein ubiquitination"/>
    <property type="evidence" value="ECO:0007669"/>
    <property type="project" value="InterPro"/>
</dbReference>
<feature type="domain" description="U-box" evidence="2">
    <location>
        <begin position="9"/>
        <end position="84"/>
    </location>
</feature>
<dbReference type="EMBL" id="CAICTM010000012">
    <property type="protein sequence ID" value="CAB9496972.1"/>
    <property type="molecule type" value="Genomic_DNA"/>
</dbReference>
<proteinExistence type="predicted"/>
<dbReference type="AlphaFoldDB" id="A0A9N8D5V2"/>
<evidence type="ECO:0000259" key="2">
    <source>
        <dbReference type="PROSITE" id="PS51698"/>
    </source>
</evidence>
<accession>A0A9N8D5V2</accession>
<dbReference type="PANTHER" id="PTHR22849">
    <property type="entry name" value="WDSAM1 PROTEIN"/>
    <property type="match status" value="1"/>
</dbReference>
<dbReference type="PROSITE" id="PS51698">
    <property type="entry name" value="U_BOX"/>
    <property type="match status" value="1"/>
</dbReference>
<evidence type="ECO:0000313" key="4">
    <source>
        <dbReference type="Proteomes" id="UP001153069"/>
    </source>
</evidence>
<evidence type="ECO:0000256" key="1">
    <source>
        <dbReference type="SAM" id="MobiDB-lite"/>
    </source>
</evidence>
<protein>
    <submittedName>
        <fullName evidence="3">E3 ubiquitin-protein ligase LIN</fullName>
    </submittedName>
</protein>
<dbReference type="Pfam" id="PF04564">
    <property type="entry name" value="U-box"/>
    <property type="match status" value="1"/>
</dbReference>
<sequence>MDCSFNNTAIPEEYVCPITMSVMKNPMRHNETGHCFEREAVMNWIYQGNTKCPLTRKSLHPDDMALDTELQAKIEAWKMENSELSQSRCDFDDSADFESTFNDILEITNRIKSITVDQQRRHSAPMLSLSSKKEEKEAAPVARTSLGSSRLTDLRMKVLQRRDDRIKTMLSKEDPSQGLKVDTTTDLSLAGLMAARV</sequence>
<dbReference type="PANTHER" id="PTHR22849:SF24">
    <property type="entry name" value="E3 UBIQUITIN-PROTEIN LIGASE PUB24"/>
    <property type="match status" value="1"/>
</dbReference>
<reference evidence="3" key="1">
    <citation type="submission" date="2020-06" db="EMBL/GenBank/DDBJ databases">
        <authorList>
            <consortium name="Plant Systems Biology data submission"/>
        </authorList>
    </citation>
    <scope>NUCLEOTIDE SEQUENCE</scope>
    <source>
        <strain evidence="3">D6</strain>
    </source>
</reference>
<keyword evidence="4" id="KW-1185">Reference proteome</keyword>
<dbReference type="SMART" id="SM00504">
    <property type="entry name" value="Ubox"/>
    <property type="match status" value="1"/>
</dbReference>